<name>A0A7I7KTZ1_9MYCO</name>
<dbReference type="SUPFAM" id="SSF102705">
    <property type="entry name" value="NIF3 (NGG1p interacting factor 3)-like"/>
    <property type="match status" value="1"/>
</dbReference>
<evidence type="ECO:0000256" key="2">
    <source>
        <dbReference type="ARBA" id="ARBA00011643"/>
    </source>
</evidence>
<dbReference type="KEGG" id="mcoo:MCOO_12590"/>
<evidence type="ECO:0000256" key="3">
    <source>
        <dbReference type="ARBA" id="ARBA00022112"/>
    </source>
</evidence>
<evidence type="ECO:0000256" key="4">
    <source>
        <dbReference type="ARBA" id="ARBA00022723"/>
    </source>
</evidence>
<dbReference type="GO" id="GO:0016787">
    <property type="term" value="F:hydrolase activity"/>
    <property type="evidence" value="ECO:0007669"/>
    <property type="project" value="UniProtKB-KW"/>
</dbReference>
<sequence>MTVRLATVIEALDEAYPPGLAQSWDSVGLVCGDPDDELSSVTIAVDATAAVVAEVPDGGLLLAHHPLLLRGVDTVAASTAKGALVHRLIRSGRSLFTAHTNADSASPGVSDALAHALGLTVEAVLEPSSGRDLDKWVIFVPPENADAVRAAIFAAGAGHIGDYSQCSWSVTGTGQFLPEAGAAPAIGSVGAVERVVEDRIEVIAPAGARRQVLSAMRDAHPYEEPAFDIIALAPPPGDVGLGRIGTLPRPEPLSAFVSRVESGLPATSWGVRAAGNPEMAVSRVAVCGGAGDSLLRTVAAAGVDAYVTADLRHHPADEHLRASEVALVDVAHWASEYPWCEQAADVLREVFGDALPVRVCPVRTDPWNVDNGHGGDKR</sequence>
<keyword evidence="7" id="KW-0378">Hydrolase</keyword>
<evidence type="ECO:0000313" key="8">
    <source>
        <dbReference type="Proteomes" id="UP000465866"/>
    </source>
</evidence>
<gene>
    <name evidence="7" type="ORF">MCOO_12590</name>
</gene>
<feature type="binding site" evidence="6">
    <location>
        <position position="332"/>
    </location>
    <ligand>
        <name>a divalent metal cation</name>
        <dbReference type="ChEBI" id="CHEBI:60240"/>
        <label>1</label>
    </ligand>
</feature>
<dbReference type="InterPro" id="IPR015867">
    <property type="entry name" value="N-reg_PII/ATP_PRibTrfase_C"/>
</dbReference>
<comment type="subunit">
    <text evidence="2">Homohexamer.</text>
</comment>
<keyword evidence="8" id="KW-1185">Reference proteome</keyword>
<dbReference type="PIRSF" id="PIRSF037489">
    <property type="entry name" value="UCP037489_NIF3_YqfO"/>
    <property type="match status" value="1"/>
</dbReference>
<evidence type="ECO:0000256" key="6">
    <source>
        <dbReference type="PIRSR" id="PIRSR602678-1"/>
    </source>
</evidence>
<dbReference type="GO" id="GO:0005737">
    <property type="term" value="C:cytoplasm"/>
    <property type="evidence" value="ECO:0007669"/>
    <property type="project" value="TreeGrafter"/>
</dbReference>
<dbReference type="Gene3D" id="3.30.70.120">
    <property type="match status" value="1"/>
</dbReference>
<comment type="similarity">
    <text evidence="1 5">Belongs to the GTP cyclohydrolase I type 2/NIF3 family.</text>
</comment>
<dbReference type="PANTHER" id="PTHR13799">
    <property type="entry name" value="NGG1 INTERACTING FACTOR 3"/>
    <property type="match status" value="1"/>
</dbReference>
<dbReference type="Pfam" id="PF01784">
    <property type="entry name" value="DUF34_NIF3"/>
    <property type="match status" value="1"/>
</dbReference>
<feature type="binding site" evidence="6">
    <location>
        <position position="103"/>
    </location>
    <ligand>
        <name>a divalent metal cation</name>
        <dbReference type="ChEBI" id="CHEBI:60240"/>
        <label>1</label>
    </ligand>
</feature>
<dbReference type="FunFam" id="3.40.1390.30:FF:000001">
    <property type="entry name" value="GTP cyclohydrolase 1 type 2"/>
    <property type="match status" value="1"/>
</dbReference>
<dbReference type="AlphaFoldDB" id="A0A7I7KTZ1"/>
<dbReference type="Gene3D" id="3.40.1390.30">
    <property type="entry name" value="NIF3 (NGG1p interacting factor 3)-like"/>
    <property type="match status" value="1"/>
</dbReference>
<dbReference type="PANTHER" id="PTHR13799:SF14">
    <property type="entry name" value="GTP CYCLOHYDROLASE 1 TYPE 2 HOMOLOG"/>
    <property type="match status" value="1"/>
</dbReference>
<dbReference type="InterPro" id="IPR036069">
    <property type="entry name" value="DUF34/NIF3_sf"/>
</dbReference>
<dbReference type="FunFam" id="3.30.70.120:FF:000006">
    <property type="entry name" value="GTP cyclohydrolase 1 type 2 homolog"/>
    <property type="match status" value="1"/>
</dbReference>
<dbReference type="RefSeq" id="WP_163775568.1">
    <property type="nucleotide sequence ID" value="NZ_AP022569.1"/>
</dbReference>
<protein>
    <recommendedName>
        <fullName evidence="3 5">GTP cyclohydrolase 1 type 2 homolog</fullName>
    </recommendedName>
</protein>
<dbReference type="InterPro" id="IPR002678">
    <property type="entry name" value="DUF34/NIF3"/>
</dbReference>
<dbReference type="EMBL" id="AP022569">
    <property type="protein sequence ID" value="BBX45244.1"/>
    <property type="molecule type" value="Genomic_DNA"/>
</dbReference>
<evidence type="ECO:0000313" key="7">
    <source>
        <dbReference type="EMBL" id="BBX45244.1"/>
    </source>
</evidence>
<evidence type="ECO:0000256" key="5">
    <source>
        <dbReference type="PIRNR" id="PIRNR037489"/>
    </source>
</evidence>
<keyword evidence="4 5" id="KW-0479">Metal-binding</keyword>
<evidence type="ECO:0000256" key="1">
    <source>
        <dbReference type="ARBA" id="ARBA00006964"/>
    </source>
</evidence>
<reference evidence="7 8" key="1">
    <citation type="journal article" date="2019" name="Emerg. Microbes Infect.">
        <title>Comprehensive subspecies identification of 175 nontuberculous mycobacteria species based on 7547 genomic profiles.</title>
        <authorList>
            <person name="Matsumoto Y."/>
            <person name="Kinjo T."/>
            <person name="Motooka D."/>
            <person name="Nabeya D."/>
            <person name="Jung N."/>
            <person name="Uechi K."/>
            <person name="Horii T."/>
            <person name="Iida T."/>
            <person name="Fujita J."/>
            <person name="Nakamura S."/>
        </authorList>
    </citation>
    <scope>NUCLEOTIDE SEQUENCE [LARGE SCALE GENOMIC DNA]</scope>
    <source>
        <strain evidence="7 8">JCM 12404</strain>
    </source>
</reference>
<dbReference type="Proteomes" id="UP000465866">
    <property type="component" value="Chromosome"/>
</dbReference>
<feature type="binding site" evidence="6">
    <location>
        <position position="65"/>
    </location>
    <ligand>
        <name>a divalent metal cation</name>
        <dbReference type="ChEBI" id="CHEBI:60240"/>
        <label>1</label>
    </ligand>
</feature>
<proteinExistence type="inferred from homology"/>
<dbReference type="InterPro" id="IPR017221">
    <property type="entry name" value="DUF34/NIF3_bac"/>
</dbReference>
<dbReference type="NCBIfam" id="TIGR00486">
    <property type="entry name" value="YbgI_SA1388"/>
    <property type="match status" value="1"/>
</dbReference>
<feature type="binding site" evidence="6">
    <location>
        <position position="336"/>
    </location>
    <ligand>
        <name>a divalent metal cation</name>
        <dbReference type="ChEBI" id="CHEBI:60240"/>
        <label>1</label>
    </ligand>
</feature>
<organism evidence="7 8">
    <name type="scientific">Mycobacterium cookii</name>
    <dbReference type="NCBI Taxonomy" id="1775"/>
    <lineage>
        <taxon>Bacteria</taxon>
        <taxon>Bacillati</taxon>
        <taxon>Actinomycetota</taxon>
        <taxon>Actinomycetes</taxon>
        <taxon>Mycobacteriales</taxon>
        <taxon>Mycobacteriaceae</taxon>
        <taxon>Mycobacterium</taxon>
    </lineage>
</organism>
<feature type="binding site" evidence="6">
    <location>
        <position position="64"/>
    </location>
    <ligand>
        <name>a divalent metal cation</name>
        <dbReference type="ChEBI" id="CHEBI:60240"/>
        <label>2</label>
    </ligand>
</feature>
<dbReference type="GO" id="GO:0046872">
    <property type="term" value="F:metal ion binding"/>
    <property type="evidence" value="ECO:0007669"/>
    <property type="project" value="UniProtKB-UniRule"/>
</dbReference>
<accession>A0A7I7KTZ1</accession>